<dbReference type="EMBL" id="JACXAH010000011">
    <property type="protein sequence ID" value="MBD1372508.1"/>
    <property type="molecule type" value="Genomic_DNA"/>
</dbReference>
<dbReference type="AlphaFoldDB" id="A0A926RU52"/>
<evidence type="ECO:0000313" key="2">
    <source>
        <dbReference type="EMBL" id="MBD1372508.1"/>
    </source>
</evidence>
<evidence type="ECO:0000256" key="1">
    <source>
        <dbReference type="SAM" id="MobiDB-lite"/>
    </source>
</evidence>
<sequence>MDLENLEYIGEKVAEAMKLVFPMEDGKNRKKWVSDPVGVDKKPNTSLSAR</sequence>
<dbReference type="Proteomes" id="UP000661691">
    <property type="component" value="Unassembled WGS sequence"/>
</dbReference>
<organism evidence="2 3">
    <name type="scientific">Polycladospora coralii</name>
    <dbReference type="NCBI Taxonomy" id="2771432"/>
    <lineage>
        <taxon>Bacteria</taxon>
        <taxon>Bacillati</taxon>
        <taxon>Bacillota</taxon>
        <taxon>Bacilli</taxon>
        <taxon>Bacillales</taxon>
        <taxon>Thermoactinomycetaceae</taxon>
        <taxon>Polycladospora</taxon>
    </lineage>
</organism>
<reference evidence="2" key="1">
    <citation type="submission" date="2020-09" db="EMBL/GenBank/DDBJ databases">
        <title>A novel bacterium of genus Hazenella, isolated from South China Sea.</title>
        <authorList>
            <person name="Huang H."/>
            <person name="Mo K."/>
            <person name="Hu Y."/>
        </authorList>
    </citation>
    <scope>NUCLEOTIDE SEQUENCE</scope>
    <source>
        <strain evidence="2">IB182357</strain>
    </source>
</reference>
<keyword evidence="3" id="KW-1185">Reference proteome</keyword>
<comment type="caution">
    <text evidence="2">The sequence shown here is derived from an EMBL/GenBank/DDBJ whole genome shotgun (WGS) entry which is preliminary data.</text>
</comment>
<proteinExistence type="predicted"/>
<feature type="region of interest" description="Disordered" evidence="1">
    <location>
        <begin position="28"/>
        <end position="50"/>
    </location>
</feature>
<name>A0A926RU52_9BACL</name>
<accession>A0A926RU52</accession>
<evidence type="ECO:0000313" key="3">
    <source>
        <dbReference type="Proteomes" id="UP000661691"/>
    </source>
</evidence>
<protein>
    <submittedName>
        <fullName evidence="2">Uncharacterized protein</fullName>
    </submittedName>
</protein>
<gene>
    <name evidence="2" type="ORF">IC620_09085</name>
</gene>
<dbReference type="RefSeq" id="WP_191141997.1">
    <property type="nucleotide sequence ID" value="NZ_JACXAH010000011.1"/>
</dbReference>